<protein>
    <submittedName>
        <fullName evidence="2">Uncharacterized protein</fullName>
    </submittedName>
</protein>
<reference evidence="2" key="1">
    <citation type="submission" date="2009-07" db="EMBL/GenBank/DDBJ databases">
        <authorList>
            <person name="Weinstock G."/>
            <person name="Sodergren E."/>
            <person name="Clifton S."/>
            <person name="Fulton L."/>
            <person name="Fulton B."/>
            <person name="Courtney L."/>
            <person name="Fronick C."/>
            <person name="Harrison M."/>
            <person name="Strong C."/>
            <person name="Farmer C."/>
            <person name="Delahaunty K."/>
            <person name="Markovic C."/>
            <person name="Hall O."/>
            <person name="Minx P."/>
            <person name="Tomlinson C."/>
            <person name="Mitreva M."/>
            <person name="Nelson J."/>
            <person name="Hou S."/>
            <person name="Wollam A."/>
            <person name="Pepin K.H."/>
            <person name="Johnson M."/>
            <person name="Bhonagiri V."/>
            <person name="Nash W.E."/>
            <person name="Warren W."/>
            <person name="Chinwalla A."/>
            <person name="Mardis E.R."/>
            <person name="Wilson R.K."/>
        </authorList>
    </citation>
    <scope>NUCLEOTIDE SEQUENCE [LARGE SCALE GENOMIC DNA]</scope>
    <source>
        <strain evidence="2">DSM 14469</strain>
    </source>
</reference>
<evidence type="ECO:0000313" key="2">
    <source>
        <dbReference type="EMBL" id="EET59863.1"/>
    </source>
</evidence>
<evidence type="ECO:0000256" key="1">
    <source>
        <dbReference type="SAM" id="Phobius"/>
    </source>
</evidence>
<dbReference type="EMBL" id="ACCL02000015">
    <property type="protein sequence ID" value="EET59863.1"/>
    <property type="molecule type" value="Genomic_DNA"/>
</dbReference>
<dbReference type="AlphaFoldDB" id="C6LHX3"/>
<keyword evidence="1" id="KW-0472">Membrane</keyword>
<sequence>MIFLWKETDELPEYKEIFMGHYTTGTMTGCMLCIIIYLLYMELGGRTSV</sequence>
<dbReference type="Proteomes" id="UP000005561">
    <property type="component" value="Unassembled WGS sequence"/>
</dbReference>
<feature type="transmembrane region" description="Helical" evidence="1">
    <location>
        <begin position="20"/>
        <end position="40"/>
    </location>
</feature>
<keyword evidence="3" id="KW-1185">Reference proteome</keyword>
<name>C6LHX3_9FIRM</name>
<proteinExistence type="predicted"/>
<accession>C6LHX3</accession>
<keyword evidence="1" id="KW-1133">Transmembrane helix</keyword>
<comment type="caution">
    <text evidence="2">The sequence shown here is derived from an EMBL/GenBank/DDBJ whole genome shotgun (WGS) entry which is preliminary data.</text>
</comment>
<dbReference type="PROSITE" id="PS51257">
    <property type="entry name" value="PROKAR_LIPOPROTEIN"/>
    <property type="match status" value="1"/>
</dbReference>
<keyword evidence="1" id="KW-0812">Transmembrane</keyword>
<organism evidence="2 3">
    <name type="scientific">Marvinbryantia formatexigens DSM 14469</name>
    <dbReference type="NCBI Taxonomy" id="478749"/>
    <lineage>
        <taxon>Bacteria</taxon>
        <taxon>Bacillati</taxon>
        <taxon>Bacillota</taxon>
        <taxon>Clostridia</taxon>
        <taxon>Lachnospirales</taxon>
        <taxon>Lachnospiraceae</taxon>
        <taxon>Marvinbryantia</taxon>
    </lineage>
</organism>
<evidence type="ECO:0000313" key="3">
    <source>
        <dbReference type="Proteomes" id="UP000005561"/>
    </source>
</evidence>
<gene>
    <name evidence="2" type="ORF">BRYFOR_08237</name>
</gene>